<accession>A0A2H9TKD4</accession>
<dbReference type="InterPro" id="IPR036291">
    <property type="entry name" value="NAD(P)-bd_dom_sf"/>
</dbReference>
<reference evidence="5 6" key="1">
    <citation type="submission" date="2016-10" db="EMBL/GenBank/DDBJ databases">
        <title>The genome of Paramicrosporidium saccamoebae is the missing link in understanding Cryptomycota and Microsporidia evolution.</title>
        <authorList>
            <person name="Quandt C.A."/>
            <person name="Beaudet D."/>
            <person name="Corsaro D."/>
            <person name="Michel R."/>
            <person name="Corradi N."/>
            <person name="James T."/>
        </authorList>
    </citation>
    <scope>NUCLEOTIDE SEQUENCE [LARGE SCALE GENOMIC DNA]</scope>
    <source>
        <strain evidence="5 6">KSL3</strain>
    </source>
</reference>
<evidence type="ECO:0000313" key="6">
    <source>
        <dbReference type="Proteomes" id="UP000240830"/>
    </source>
</evidence>
<keyword evidence="6" id="KW-1185">Reference proteome</keyword>
<keyword evidence="3" id="KW-0560">Oxidoreductase</keyword>
<evidence type="ECO:0000256" key="3">
    <source>
        <dbReference type="ARBA" id="ARBA00023002"/>
    </source>
</evidence>
<comment type="caution">
    <text evidence="5">The sequence shown here is derived from an EMBL/GenBank/DDBJ whole genome shotgun (WGS) entry which is preliminary data.</text>
</comment>
<dbReference type="Pfam" id="PF00106">
    <property type="entry name" value="adh_short"/>
    <property type="match status" value="1"/>
</dbReference>
<dbReference type="PANTHER" id="PTHR42901:SF1">
    <property type="entry name" value="ALCOHOL DEHYDROGENASE"/>
    <property type="match status" value="1"/>
</dbReference>
<dbReference type="PROSITE" id="PS00061">
    <property type="entry name" value="ADH_SHORT"/>
    <property type="match status" value="1"/>
</dbReference>
<organism evidence="5 6">
    <name type="scientific">Paramicrosporidium saccamoebae</name>
    <dbReference type="NCBI Taxonomy" id="1246581"/>
    <lineage>
        <taxon>Eukaryota</taxon>
        <taxon>Fungi</taxon>
        <taxon>Fungi incertae sedis</taxon>
        <taxon>Cryptomycota</taxon>
        <taxon>Cryptomycota incertae sedis</taxon>
        <taxon>Paramicrosporidium</taxon>
    </lineage>
</organism>
<dbReference type="STRING" id="1246581.A0A2H9TKD4"/>
<dbReference type="GO" id="GO:0016491">
    <property type="term" value="F:oxidoreductase activity"/>
    <property type="evidence" value="ECO:0007669"/>
    <property type="project" value="UniProtKB-KW"/>
</dbReference>
<proteinExistence type="inferred from homology"/>
<dbReference type="OrthoDB" id="6251714at2759"/>
<dbReference type="InterPro" id="IPR020904">
    <property type="entry name" value="Sc_DH/Rdtase_CS"/>
</dbReference>
<dbReference type="Proteomes" id="UP000240830">
    <property type="component" value="Unassembled WGS sequence"/>
</dbReference>
<dbReference type="Gene3D" id="3.40.50.720">
    <property type="entry name" value="NAD(P)-binding Rossmann-like Domain"/>
    <property type="match status" value="1"/>
</dbReference>
<gene>
    <name evidence="5" type="ORF">PSACC_01990</name>
</gene>
<evidence type="ECO:0000256" key="4">
    <source>
        <dbReference type="RuleBase" id="RU000363"/>
    </source>
</evidence>
<sequence length="453" mass="50329">MLISLPVERYSRCYPRYEEQYSDVGGEPLYMLMPSMQASQSQMFQTVAHSNLWTAIAESESVKVNWEMTVATTDAVTLQERIRFPETFNAGFKVSPKQRSLGFRYLKNQEFQCRLCYDSMYRFGILNPIWTTPFQFDNGMEWASSEPKQLEAQEHRVPENEPTVPIAPIVLSDTDSNETTLSSQDESIDYAAALTGITEPALLSADLPNERQIQCIQERSRRVILRVDPSKAERLRDSVQRYSSQKSDNPNDFSFLLAASIRIPNAIHSSRTGASSGIGEACAFEMAALGCNLVYDLIMTNSVVDSVCKTVQIHQVDIRDKEAIRAALKECSDIDILVNNAGLALGIESFVNTDEAALEVVVDTNIKGLMYVTREVLPKMLASESVCTVINIGSIAGKQAYPNGSIYCATKHAVHALSQSLRMELISTKVRVAEINPGTNRSCILMTARTCGN</sequence>
<name>A0A2H9TKD4_9FUNG</name>
<dbReference type="PRINTS" id="PR00080">
    <property type="entry name" value="SDRFAMILY"/>
</dbReference>
<keyword evidence="2" id="KW-0521">NADP</keyword>
<protein>
    <submittedName>
        <fullName evidence="5">Serine 3-dehydrogenase</fullName>
    </submittedName>
</protein>
<dbReference type="PRINTS" id="PR00081">
    <property type="entry name" value="GDHRDH"/>
</dbReference>
<evidence type="ECO:0000256" key="2">
    <source>
        <dbReference type="ARBA" id="ARBA00022857"/>
    </source>
</evidence>
<evidence type="ECO:0000313" key="5">
    <source>
        <dbReference type="EMBL" id="PJF18196.1"/>
    </source>
</evidence>
<evidence type="ECO:0000256" key="1">
    <source>
        <dbReference type="ARBA" id="ARBA00006484"/>
    </source>
</evidence>
<comment type="similarity">
    <text evidence="1 4">Belongs to the short-chain dehydrogenases/reductases (SDR) family.</text>
</comment>
<dbReference type="EMBL" id="MTSL01000136">
    <property type="protein sequence ID" value="PJF18196.1"/>
    <property type="molecule type" value="Genomic_DNA"/>
</dbReference>
<dbReference type="SUPFAM" id="SSF51735">
    <property type="entry name" value="NAD(P)-binding Rossmann-fold domains"/>
    <property type="match status" value="1"/>
</dbReference>
<dbReference type="InterPro" id="IPR002347">
    <property type="entry name" value="SDR_fam"/>
</dbReference>
<dbReference type="AlphaFoldDB" id="A0A2H9TKD4"/>
<dbReference type="PANTHER" id="PTHR42901">
    <property type="entry name" value="ALCOHOL DEHYDROGENASE"/>
    <property type="match status" value="1"/>
</dbReference>